<dbReference type="GO" id="GO:0003723">
    <property type="term" value="F:RNA binding"/>
    <property type="evidence" value="ECO:0007669"/>
    <property type="project" value="InterPro"/>
</dbReference>
<dbReference type="EMBL" id="BACD03000017">
    <property type="protein sequence ID" value="GAO48805.1"/>
    <property type="molecule type" value="Genomic_DNA"/>
</dbReference>
<dbReference type="PANTHER" id="PTHR11142:SF4">
    <property type="entry name" value="PSEUDOURIDYLATE SYNTHASE 1 HOMOLOG"/>
    <property type="match status" value="1"/>
</dbReference>
<evidence type="ECO:0000256" key="4">
    <source>
        <dbReference type="ARBA" id="ARBA00009375"/>
    </source>
</evidence>
<evidence type="ECO:0000256" key="14">
    <source>
        <dbReference type="PIRSR" id="PIRSR641708-1"/>
    </source>
</evidence>
<evidence type="ECO:0000259" key="17">
    <source>
        <dbReference type="Pfam" id="PF01416"/>
    </source>
</evidence>
<evidence type="ECO:0000256" key="15">
    <source>
        <dbReference type="PIRSR" id="PIRSR641708-2"/>
    </source>
</evidence>
<dbReference type="GO" id="GO:0031119">
    <property type="term" value="P:tRNA pseudouridine synthesis"/>
    <property type="evidence" value="ECO:0007669"/>
    <property type="project" value="InterPro"/>
</dbReference>
<dbReference type="Gene3D" id="3.30.70.660">
    <property type="entry name" value="Pseudouridine synthase I, catalytic domain, C-terminal subdomain"/>
    <property type="match status" value="1"/>
</dbReference>
<dbReference type="GO" id="GO:0009982">
    <property type="term" value="F:pseudouridine synthase activity"/>
    <property type="evidence" value="ECO:0007669"/>
    <property type="project" value="InterPro"/>
</dbReference>
<dbReference type="Pfam" id="PF01416">
    <property type="entry name" value="PseudoU_synth_1"/>
    <property type="match status" value="1"/>
</dbReference>
<dbReference type="PANTHER" id="PTHR11142">
    <property type="entry name" value="PSEUDOURIDYLATE SYNTHASE"/>
    <property type="match status" value="1"/>
</dbReference>
<dbReference type="STRING" id="698492.A0A0E9NHB9"/>
<dbReference type="Gene3D" id="3.30.70.580">
    <property type="entry name" value="Pseudouridine synthase I, catalytic domain, N-terminal subdomain"/>
    <property type="match status" value="1"/>
</dbReference>
<comment type="catalytic activity">
    <reaction evidence="9">
        <text>a uridine in tRNA = a pseudouridine in tRNA</text>
        <dbReference type="Rhea" id="RHEA:54572"/>
        <dbReference type="Rhea" id="RHEA-COMP:13339"/>
        <dbReference type="Rhea" id="RHEA-COMP:13934"/>
        <dbReference type="ChEBI" id="CHEBI:65314"/>
        <dbReference type="ChEBI" id="CHEBI:65315"/>
    </reaction>
</comment>
<evidence type="ECO:0000256" key="11">
    <source>
        <dbReference type="ARBA" id="ARBA00073968"/>
    </source>
</evidence>
<evidence type="ECO:0000256" key="5">
    <source>
        <dbReference type="ARBA" id="ARBA00022664"/>
    </source>
</evidence>
<dbReference type="InterPro" id="IPR001406">
    <property type="entry name" value="PsdUridine_synth_TruA"/>
</dbReference>
<feature type="active site" description="Nucleophile" evidence="14">
    <location>
        <position position="189"/>
    </location>
</feature>
<feature type="binding site" evidence="15">
    <location>
        <position position="245"/>
    </location>
    <ligand>
        <name>substrate</name>
    </ligand>
</feature>
<comment type="catalytic activity">
    <reaction evidence="2">
        <text>uridine in snRNA = pseudouridine in snRNA</text>
        <dbReference type="Rhea" id="RHEA:51124"/>
        <dbReference type="Rhea" id="RHEA-COMP:12891"/>
        <dbReference type="Rhea" id="RHEA-COMP:12892"/>
        <dbReference type="ChEBI" id="CHEBI:65314"/>
        <dbReference type="ChEBI" id="CHEBI:65315"/>
    </reaction>
</comment>
<dbReference type="NCBIfam" id="TIGR00071">
    <property type="entry name" value="hisT_truA"/>
    <property type="match status" value="1"/>
</dbReference>
<reference evidence="18 19" key="1">
    <citation type="journal article" date="2011" name="J. Gen. Appl. Microbiol.">
        <title>Draft genome sequencing of the enigmatic yeast Saitoella complicata.</title>
        <authorList>
            <person name="Nishida H."/>
            <person name="Hamamoto M."/>
            <person name="Sugiyama J."/>
        </authorList>
    </citation>
    <scope>NUCLEOTIDE SEQUENCE [LARGE SCALE GENOMIC DNA]</scope>
    <source>
        <strain evidence="18 19">NRRL Y-17804</strain>
    </source>
</reference>
<reference evidence="18 19" key="2">
    <citation type="journal article" date="2014" name="J. Gen. Appl. Microbiol.">
        <title>The early diverging ascomycetous budding yeast Saitoella complicata has three histone deacetylases belonging to the Clr6, Hos2, and Rpd3 lineages.</title>
        <authorList>
            <person name="Nishida H."/>
            <person name="Matsumoto T."/>
            <person name="Kondo S."/>
            <person name="Hamamoto M."/>
            <person name="Yoshikawa H."/>
        </authorList>
    </citation>
    <scope>NUCLEOTIDE SEQUENCE [LARGE SCALE GENOMIC DNA]</scope>
    <source>
        <strain evidence="18 19">NRRL Y-17804</strain>
    </source>
</reference>
<evidence type="ECO:0000256" key="12">
    <source>
        <dbReference type="ARBA" id="ARBA00079072"/>
    </source>
</evidence>
<dbReference type="Proteomes" id="UP000033140">
    <property type="component" value="Unassembled WGS sequence"/>
</dbReference>
<keyword evidence="6" id="KW-0819">tRNA processing</keyword>
<comment type="caution">
    <text evidence="18">The sequence shown here is derived from an EMBL/GenBank/DDBJ whole genome shotgun (WGS) entry which is preliminary data.</text>
</comment>
<feature type="compositionally biased region" description="Basic and acidic residues" evidence="16">
    <location>
        <begin position="79"/>
        <end position="93"/>
    </location>
</feature>
<comment type="subcellular location">
    <subcellularLocation>
        <location evidence="3">Nucleus</location>
    </subcellularLocation>
</comment>
<dbReference type="GO" id="GO:0006397">
    <property type="term" value="P:mRNA processing"/>
    <property type="evidence" value="ECO:0007669"/>
    <property type="project" value="UniProtKB-KW"/>
</dbReference>
<reference evidence="18 19" key="3">
    <citation type="journal article" date="2015" name="Genome Announc.">
        <title>Draft Genome Sequence of the Archiascomycetous Yeast Saitoella complicata.</title>
        <authorList>
            <person name="Yamauchi K."/>
            <person name="Kondo S."/>
            <person name="Hamamoto M."/>
            <person name="Takahashi Y."/>
            <person name="Ogura Y."/>
            <person name="Hayashi T."/>
            <person name="Nishida H."/>
        </authorList>
    </citation>
    <scope>NUCLEOTIDE SEQUENCE [LARGE SCALE GENOMIC DNA]</scope>
    <source>
        <strain evidence="18 19">NRRL Y-17804</strain>
    </source>
</reference>
<evidence type="ECO:0000256" key="8">
    <source>
        <dbReference type="ARBA" id="ARBA00023242"/>
    </source>
</evidence>
<evidence type="ECO:0000313" key="18">
    <source>
        <dbReference type="EMBL" id="GAO48805.1"/>
    </source>
</evidence>
<proteinExistence type="inferred from homology"/>
<keyword evidence="5" id="KW-0507">mRNA processing</keyword>
<dbReference type="AlphaFoldDB" id="A0A0E9NHB9"/>
<feature type="domain" description="Pseudouridine synthase I TruA alpha/beta" evidence="17">
    <location>
        <begin position="345"/>
        <end position="451"/>
    </location>
</feature>
<keyword evidence="8" id="KW-0539">Nucleus</keyword>
<evidence type="ECO:0000256" key="2">
    <source>
        <dbReference type="ARBA" id="ARBA00001832"/>
    </source>
</evidence>
<comment type="function">
    <text evidence="10">Formation of pseudouridine at positions 27 and 28 in the anticodon stem and loop of transfer RNAs; at positions 34 and 36 of intron-containing precursor tRNA(Ile) and at position 35 in the intron-containing tRNA(Tyr). Catalyzes pseudouridylation at position 44 in U2 snRNA. Also catalyzes pseudouridylation of mRNAs.</text>
</comment>
<feature type="region of interest" description="Disordered" evidence="16">
    <location>
        <begin position="531"/>
        <end position="558"/>
    </location>
</feature>
<dbReference type="GO" id="GO:0031120">
    <property type="term" value="P:snRNA pseudouridine synthesis"/>
    <property type="evidence" value="ECO:0007669"/>
    <property type="project" value="UniProtKB-ARBA"/>
</dbReference>
<evidence type="ECO:0000256" key="13">
    <source>
        <dbReference type="ARBA" id="ARBA00080858"/>
    </source>
</evidence>
<evidence type="ECO:0000256" key="9">
    <source>
        <dbReference type="ARBA" id="ARBA00036943"/>
    </source>
</evidence>
<feature type="compositionally biased region" description="Basic and acidic residues" evidence="16">
    <location>
        <begin position="56"/>
        <end position="67"/>
    </location>
</feature>
<comment type="similarity">
    <text evidence="4">Belongs to the tRNA pseudouridine synthase TruA family.</text>
</comment>
<accession>A0A0E9NHB9</accession>
<feature type="compositionally biased region" description="Low complexity" evidence="16">
    <location>
        <begin position="30"/>
        <end position="39"/>
    </location>
</feature>
<dbReference type="InterPro" id="IPR020094">
    <property type="entry name" value="TruA/RsuA/RluB/E/F_N"/>
</dbReference>
<comment type="catalytic activity">
    <reaction evidence="1">
        <text>a uridine in mRNA = a pseudouridine in mRNA</text>
        <dbReference type="Rhea" id="RHEA:56644"/>
        <dbReference type="Rhea" id="RHEA-COMP:14658"/>
        <dbReference type="Rhea" id="RHEA-COMP:14659"/>
        <dbReference type="ChEBI" id="CHEBI:65314"/>
        <dbReference type="ChEBI" id="CHEBI:65315"/>
    </reaction>
</comment>
<keyword evidence="19" id="KW-1185">Reference proteome</keyword>
<organism evidence="18 19">
    <name type="scientific">Saitoella complicata (strain BCRC 22490 / CBS 7301 / JCM 7358 / NBRC 10748 / NRRL Y-17804)</name>
    <dbReference type="NCBI Taxonomy" id="698492"/>
    <lineage>
        <taxon>Eukaryota</taxon>
        <taxon>Fungi</taxon>
        <taxon>Dikarya</taxon>
        <taxon>Ascomycota</taxon>
        <taxon>Taphrinomycotina</taxon>
        <taxon>Taphrinomycotina incertae sedis</taxon>
        <taxon>Saitoella</taxon>
    </lineage>
</organism>
<dbReference type="GO" id="GO:0005634">
    <property type="term" value="C:nucleus"/>
    <property type="evidence" value="ECO:0007669"/>
    <property type="project" value="UniProtKB-SubCell"/>
</dbReference>
<keyword evidence="7" id="KW-0413">Isomerase</keyword>
<evidence type="ECO:0000256" key="7">
    <source>
        <dbReference type="ARBA" id="ARBA00023235"/>
    </source>
</evidence>
<feature type="compositionally biased region" description="Polar residues" evidence="16">
    <location>
        <begin position="1"/>
        <end position="10"/>
    </location>
</feature>
<sequence length="558" mass="61823">MSEGNDTSKLTVGEDAVPVQITPAPVGNVASTESAPAATSEHDAPAGEASGAGADGHTESGAVKDEQFAYLPNNGLTTDDAKKRQPSRSDQRAYGKANNKRANEGERDGNKRVKRELAPGEVAEEKKPKRKVACMIGYCGTGYHGIQFNQPHDTIESALFDAFVKAGAISKDNSDDPKKSSLQRAARTDKGVHAACNLISLKLIIEDPEIVQKINSHLPDQIRLWGIVRTINSFNPRTLCDSRVYEYLIPSYAFLPPAPESAAHKMMMSKEGATIGEDGEAFWKTANEKVAEALAAFDKDVAPTMTEASEEEVEARRSRAGKIEDYRQKLAYRMPADRLERVRAAFKAYEGNKNYHNYTLGKGFRDPSSKRYIKTFTVSDPKIINDTEWLSLKVHGQSFMLHQIRKMVTMAVLLARYNVPVERISETFGPVKVNIPKAPSLGLLLERPIFDAYNRKLESGISVDAAKPALNFDKYETEIEDFKMKHIYDKIYAEEEKEQTLDRFLQFIDTWDGLDMQWVIDGLSEGSAAAAAPARKEVLDEEDKEALQGHGNNAEMEG</sequence>
<dbReference type="InterPro" id="IPR041708">
    <property type="entry name" value="PUS1/PUS2-like"/>
</dbReference>
<dbReference type="SUPFAM" id="SSF55120">
    <property type="entry name" value="Pseudouridine synthase"/>
    <property type="match status" value="1"/>
</dbReference>
<evidence type="ECO:0000256" key="3">
    <source>
        <dbReference type="ARBA" id="ARBA00004123"/>
    </source>
</evidence>
<dbReference type="FunFam" id="3.30.70.660:FF:000002">
    <property type="entry name" value="tRNA pseudouridine synthase"/>
    <property type="match status" value="1"/>
</dbReference>
<dbReference type="CDD" id="cd02568">
    <property type="entry name" value="PseudoU_synth_PUS1_PUS2"/>
    <property type="match status" value="1"/>
</dbReference>
<evidence type="ECO:0000256" key="1">
    <source>
        <dbReference type="ARBA" id="ARBA00001166"/>
    </source>
</evidence>
<dbReference type="InterPro" id="IPR020103">
    <property type="entry name" value="PsdUridine_synth_cat_dom_sf"/>
</dbReference>
<dbReference type="GO" id="GO:1990481">
    <property type="term" value="P:mRNA pseudouridine synthesis"/>
    <property type="evidence" value="ECO:0007669"/>
    <property type="project" value="TreeGrafter"/>
</dbReference>
<evidence type="ECO:0000256" key="10">
    <source>
        <dbReference type="ARBA" id="ARBA00053072"/>
    </source>
</evidence>
<dbReference type="FunFam" id="3.30.70.580:FF:000002">
    <property type="entry name" value="tRNA pseudouridine synthase"/>
    <property type="match status" value="1"/>
</dbReference>
<evidence type="ECO:0000256" key="6">
    <source>
        <dbReference type="ARBA" id="ARBA00022694"/>
    </source>
</evidence>
<protein>
    <recommendedName>
        <fullName evidence="11">tRNA pseudouridine synthase 1</fullName>
    </recommendedName>
    <alternativeName>
        <fullName evidence="12">tRNA pseudouridylate synthase 1</fullName>
    </alternativeName>
    <alternativeName>
        <fullName evidence="13">tRNA-uridine isomerase 1</fullName>
    </alternativeName>
</protein>
<evidence type="ECO:0000313" key="19">
    <source>
        <dbReference type="Proteomes" id="UP000033140"/>
    </source>
</evidence>
<dbReference type="InterPro" id="IPR020097">
    <property type="entry name" value="PsdUridine_synth_TruA_a/b_dom"/>
</dbReference>
<dbReference type="InterPro" id="IPR020095">
    <property type="entry name" value="PsdUridine_synth_TruA_C"/>
</dbReference>
<feature type="compositionally biased region" description="Basic and acidic residues" evidence="16">
    <location>
        <begin position="101"/>
        <end position="126"/>
    </location>
</feature>
<name>A0A0E9NHB9_SAICN</name>
<dbReference type="OMA" id="NKAFDCR"/>
<feature type="region of interest" description="Disordered" evidence="16">
    <location>
        <begin position="1"/>
        <end position="126"/>
    </location>
</feature>
<gene>
    <name evidence="18" type="ORF">G7K_2974-t1</name>
</gene>
<evidence type="ECO:0000256" key="16">
    <source>
        <dbReference type="SAM" id="MobiDB-lite"/>
    </source>
</evidence>